<evidence type="ECO:0000256" key="1">
    <source>
        <dbReference type="SAM" id="MobiDB-lite"/>
    </source>
</evidence>
<gene>
    <name evidence="2" type="ORF">g.19884</name>
</gene>
<accession>A0A1B6IYG7</accession>
<protein>
    <submittedName>
        <fullName evidence="2">Uncharacterized protein</fullName>
    </submittedName>
</protein>
<dbReference type="EMBL" id="GECU01015760">
    <property type="protein sequence ID" value="JAS91946.1"/>
    <property type="molecule type" value="Transcribed_RNA"/>
</dbReference>
<reference evidence="2" key="1">
    <citation type="submission" date="2015-11" db="EMBL/GenBank/DDBJ databases">
        <title>De novo transcriptome assembly of four potential Pierce s Disease insect vectors from Arizona vineyards.</title>
        <authorList>
            <person name="Tassone E.E."/>
        </authorList>
    </citation>
    <scope>NUCLEOTIDE SEQUENCE</scope>
</reference>
<feature type="non-terminal residue" evidence="2">
    <location>
        <position position="1"/>
    </location>
</feature>
<sequence>SVRQSTEHRRSTMLDKHAPSVGQSTEHRHSTMLGRKRGSVAVASHLEPDRRSIEVKEASAITRLSTINENKQEDHFHNISQAPAFLKTNSEDRKSRVDSKIRNRQSQEITIPIVVSQASTTSIKNGERQRRSSATTPKTNSNSQKNSMIPTDPLQHFRSLDHALQKQTTNSQELTVQQTLARQDSRLVNKSPKISSRKMSVIKQSEIGSKVSPTMSRTDTVKRDTETLKKRISITPNMLETQKLASLKSKEAVAKNKSQESIGSSAVPILTKRSKRDSQGNLRSSRVLEDIGIISEKDQDQKKELIREPTYIAGEKITAVQDLSENEPWPPPPRSNSSLRGIASALVNFSRSRPSQKPDINMKTASRQNTLASRGKSRSIKEDEKSMNRPSLLQSTEPTLTQYNKDNQLKKSETLKSSKSKTGAERKKVIRQTSKSP</sequence>
<dbReference type="AlphaFoldDB" id="A0A1B6IYG7"/>
<feature type="compositionally biased region" description="Polar residues" evidence="1">
    <location>
        <begin position="363"/>
        <end position="372"/>
    </location>
</feature>
<feature type="compositionally biased region" description="Basic and acidic residues" evidence="1">
    <location>
        <begin position="407"/>
        <end position="427"/>
    </location>
</feature>
<name>A0A1B6IYG7_9HEMI</name>
<feature type="region of interest" description="Disordered" evidence="1">
    <location>
        <begin position="119"/>
        <end position="152"/>
    </location>
</feature>
<feature type="compositionally biased region" description="Polar residues" evidence="1">
    <location>
        <begin position="132"/>
        <end position="149"/>
    </location>
</feature>
<organism evidence="2">
    <name type="scientific">Homalodisca liturata</name>
    <dbReference type="NCBI Taxonomy" id="320908"/>
    <lineage>
        <taxon>Eukaryota</taxon>
        <taxon>Metazoa</taxon>
        <taxon>Ecdysozoa</taxon>
        <taxon>Arthropoda</taxon>
        <taxon>Hexapoda</taxon>
        <taxon>Insecta</taxon>
        <taxon>Pterygota</taxon>
        <taxon>Neoptera</taxon>
        <taxon>Paraneoptera</taxon>
        <taxon>Hemiptera</taxon>
        <taxon>Auchenorrhyncha</taxon>
        <taxon>Membracoidea</taxon>
        <taxon>Cicadellidae</taxon>
        <taxon>Cicadellinae</taxon>
        <taxon>Proconiini</taxon>
        <taxon>Homalodisca</taxon>
    </lineage>
</organism>
<feature type="region of interest" description="Disordered" evidence="1">
    <location>
        <begin position="72"/>
        <end position="104"/>
    </location>
</feature>
<feature type="non-terminal residue" evidence="2">
    <location>
        <position position="437"/>
    </location>
</feature>
<evidence type="ECO:0000313" key="2">
    <source>
        <dbReference type="EMBL" id="JAS91946.1"/>
    </source>
</evidence>
<proteinExistence type="predicted"/>
<feature type="region of interest" description="Disordered" evidence="1">
    <location>
        <begin position="1"/>
        <end position="46"/>
    </location>
</feature>
<feature type="region of interest" description="Disordered" evidence="1">
    <location>
        <begin position="318"/>
        <end position="437"/>
    </location>
</feature>
<feature type="compositionally biased region" description="Basic and acidic residues" evidence="1">
    <location>
        <begin position="89"/>
        <end position="101"/>
    </location>
</feature>
<feature type="compositionally biased region" description="Polar residues" evidence="1">
    <location>
        <begin position="388"/>
        <end position="406"/>
    </location>
</feature>
<feature type="compositionally biased region" description="Basic and acidic residues" evidence="1">
    <location>
        <begin position="1"/>
        <end position="18"/>
    </location>
</feature>